<evidence type="ECO:0000313" key="1">
    <source>
        <dbReference type="EMBL" id="MBB6018684.1"/>
    </source>
</evidence>
<keyword evidence="2" id="KW-1185">Reference proteome</keyword>
<sequence>MTGYSAKVSRAYPPQARKATRRQSARLICLVLKEKYASQNYRRKSRVRSI</sequence>
<accession>A0ABR6NYY6</accession>
<evidence type="ECO:0008006" key="3">
    <source>
        <dbReference type="Google" id="ProtNLM"/>
    </source>
</evidence>
<evidence type="ECO:0000313" key="2">
    <source>
        <dbReference type="Proteomes" id="UP000629870"/>
    </source>
</evidence>
<organism evidence="1 2">
    <name type="scientific">Deinococcus radiopugnans ATCC 19172</name>
    <dbReference type="NCBI Taxonomy" id="585398"/>
    <lineage>
        <taxon>Bacteria</taxon>
        <taxon>Thermotogati</taxon>
        <taxon>Deinococcota</taxon>
        <taxon>Deinococci</taxon>
        <taxon>Deinococcales</taxon>
        <taxon>Deinococcaceae</taxon>
        <taxon>Deinococcus</taxon>
    </lineage>
</organism>
<protein>
    <recommendedName>
        <fullName evidence="3">Transposase</fullName>
    </recommendedName>
</protein>
<reference evidence="1 2" key="1">
    <citation type="submission" date="2020-08" db="EMBL/GenBank/DDBJ databases">
        <title>Genomic Encyclopedia of Type Strains, Phase IV (KMG-IV): sequencing the most valuable type-strain genomes for metagenomic binning, comparative biology and taxonomic classification.</title>
        <authorList>
            <person name="Goeker M."/>
        </authorList>
    </citation>
    <scope>NUCLEOTIDE SEQUENCE [LARGE SCALE GENOMIC DNA]</scope>
    <source>
        <strain evidence="1 2">DSM 12027</strain>
    </source>
</reference>
<dbReference type="EMBL" id="JACHEW010000038">
    <property type="protein sequence ID" value="MBB6018684.1"/>
    <property type="molecule type" value="Genomic_DNA"/>
</dbReference>
<proteinExistence type="predicted"/>
<comment type="caution">
    <text evidence="1">The sequence shown here is derived from an EMBL/GenBank/DDBJ whole genome shotgun (WGS) entry which is preliminary data.</text>
</comment>
<name>A0ABR6NYY6_9DEIO</name>
<gene>
    <name evidence="1" type="ORF">HNQ04_003965</name>
</gene>
<dbReference type="Proteomes" id="UP000629870">
    <property type="component" value="Unassembled WGS sequence"/>
</dbReference>